<feature type="compositionally biased region" description="Polar residues" evidence="26">
    <location>
        <begin position="822"/>
        <end position="837"/>
    </location>
</feature>
<dbReference type="GO" id="GO:0032454">
    <property type="term" value="F:histone H3K9 demethylase activity"/>
    <property type="evidence" value="ECO:0007669"/>
    <property type="project" value="InterPro"/>
</dbReference>
<protein>
    <recommendedName>
        <fullName evidence="4">non-specific serine/threonine protein kinase</fullName>
        <ecNumber evidence="4">2.7.11.1</ecNumber>
    </recommendedName>
</protein>
<dbReference type="Pfam" id="PF10497">
    <property type="entry name" value="zf-4CXXC_R1"/>
    <property type="match status" value="1"/>
</dbReference>
<dbReference type="PANTHER" id="PTHR12549:SF37">
    <property type="entry name" value="LYSINE-SPECIFIC DEMETHYLASE JMJ26"/>
    <property type="match status" value="1"/>
</dbReference>
<dbReference type="PROSITE" id="PS00107">
    <property type="entry name" value="PROTEIN_KINASE_ATP"/>
    <property type="match status" value="1"/>
</dbReference>
<evidence type="ECO:0000256" key="8">
    <source>
        <dbReference type="ARBA" id="ARBA00022692"/>
    </source>
</evidence>
<dbReference type="Gene3D" id="3.10.350.10">
    <property type="entry name" value="LysM domain"/>
    <property type="match status" value="1"/>
</dbReference>
<feature type="region of interest" description="Disordered" evidence="26">
    <location>
        <begin position="1006"/>
        <end position="1056"/>
    </location>
</feature>
<evidence type="ECO:0000256" key="12">
    <source>
        <dbReference type="ARBA" id="ARBA00022777"/>
    </source>
</evidence>
<feature type="compositionally biased region" description="Low complexity" evidence="26">
    <location>
        <begin position="1037"/>
        <end position="1050"/>
    </location>
</feature>
<dbReference type="Gene3D" id="2.60.120.650">
    <property type="entry name" value="Cupin"/>
    <property type="match status" value="1"/>
</dbReference>
<dbReference type="PROSITE" id="PS50089">
    <property type="entry name" value="ZF_RING_2"/>
    <property type="match status" value="1"/>
</dbReference>
<evidence type="ECO:0000259" key="31">
    <source>
        <dbReference type="PROSITE" id="PS51782"/>
    </source>
</evidence>
<dbReference type="InterPro" id="IPR036779">
    <property type="entry name" value="LysM_dom_sf"/>
</dbReference>
<dbReference type="SUPFAM" id="SSF56112">
    <property type="entry name" value="Protein kinase-like (PK-like)"/>
    <property type="match status" value="1"/>
</dbReference>
<dbReference type="GO" id="GO:0005524">
    <property type="term" value="F:ATP binding"/>
    <property type="evidence" value="ECO:0007669"/>
    <property type="project" value="UniProtKB-UniRule"/>
</dbReference>
<evidence type="ECO:0000256" key="5">
    <source>
        <dbReference type="ARBA" id="ARBA00022475"/>
    </source>
</evidence>
<dbReference type="Pfam" id="PF07714">
    <property type="entry name" value="PK_Tyr_Ser-Thr"/>
    <property type="match status" value="1"/>
</dbReference>
<evidence type="ECO:0000256" key="4">
    <source>
        <dbReference type="ARBA" id="ARBA00012513"/>
    </source>
</evidence>
<feature type="region of interest" description="Disordered" evidence="26">
    <location>
        <begin position="821"/>
        <end position="898"/>
    </location>
</feature>
<keyword evidence="8 27" id="KW-0812">Transmembrane</keyword>
<evidence type="ECO:0000256" key="7">
    <source>
        <dbReference type="ARBA" id="ARBA00022679"/>
    </source>
</evidence>
<dbReference type="Proteomes" id="UP000243975">
    <property type="component" value="Unassembled WGS sequence"/>
</dbReference>
<evidence type="ECO:0000256" key="2">
    <source>
        <dbReference type="ARBA" id="ARBA00004162"/>
    </source>
</evidence>
<dbReference type="FunFam" id="1.10.510.10:FF:000468">
    <property type="entry name" value="PTI1-like tyrosine-protein kinase 3"/>
    <property type="match status" value="1"/>
</dbReference>
<keyword evidence="11 25" id="KW-0547">Nucleotide-binding</keyword>
<feature type="domain" description="JmjC" evidence="30">
    <location>
        <begin position="1483"/>
        <end position="1752"/>
    </location>
</feature>
<dbReference type="GO" id="GO:0006357">
    <property type="term" value="P:regulation of transcription by RNA polymerase II"/>
    <property type="evidence" value="ECO:0007669"/>
    <property type="project" value="TreeGrafter"/>
</dbReference>
<comment type="caution">
    <text evidence="32">The sequence shown here is derived from an EMBL/GenBank/DDBJ whole genome shotgun (WGS) entry which is preliminary data.</text>
</comment>
<evidence type="ECO:0000256" key="10">
    <source>
        <dbReference type="ARBA" id="ARBA00022729"/>
    </source>
</evidence>
<evidence type="ECO:0000256" key="27">
    <source>
        <dbReference type="SAM" id="Phobius"/>
    </source>
</evidence>
<keyword evidence="12" id="KW-0418">Kinase</keyword>
<feature type="region of interest" description="Disordered" evidence="26">
    <location>
        <begin position="1588"/>
        <end position="1612"/>
    </location>
</feature>
<evidence type="ECO:0000256" key="21">
    <source>
        <dbReference type="ARBA" id="ARBA00023242"/>
    </source>
</evidence>
<evidence type="ECO:0000256" key="24">
    <source>
        <dbReference type="PROSITE-ProRule" id="PRU00175"/>
    </source>
</evidence>
<keyword evidence="24" id="KW-0862">Zinc</keyword>
<feature type="compositionally biased region" description="Polar residues" evidence="26">
    <location>
        <begin position="1598"/>
        <end position="1612"/>
    </location>
</feature>
<evidence type="ECO:0000256" key="14">
    <source>
        <dbReference type="ARBA" id="ARBA00022989"/>
    </source>
</evidence>
<dbReference type="EMBL" id="LEKV01003131">
    <property type="protein sequence ID" value="KVI01106.1"/>
    <property type="molecule type" value="Genomic_DNA"/>
</dbReference>
<dbReference type="Gene3D" id="1.10.510.10">
    <property type="entry name" value="Transferase(Phosphotransferase) domain 1"/>
    <property type="match status" value="1"/>
</dbReference>
<dbReference type="InterPro" id="IPR003347">
    <property type="entry name" value="JmjC_dom"/>
</dbReference>
<evidence type="ECO:0000256" key="6">
    <source>
        <dbReference type="ARBA" id="ARBA00022527"/>
    </source>
</evidence>
<dbReference type="GO" id="GO:0003712">
    <property type="term" value="F:transcription coregulator activity"/>
    <property type="evidence" value="ECO:0007669"/>
    <property type="project" value="TreeGrafter"/>
</dbReference>
<name>A0A103Y242_CYNCS</name>
<feature type="domain" description="RING-type" evidence="29">
    <location>
        <begin position="1063"/>
        <end position="1110"/>
    </location>
</feature>
<evidence type="ECO:0000259" key="28">
    <source>
        <dbReference type="PROSITE" id="PS50011"/>
    </source>
</evidence>
<evidence type="ECO:0000313" key="33">
    <source>
        <dbReference type="Proteomes" id="UP000243975"/>
    </source>
</evidence>
<evidence type="ECO:0000256" key="19">
    <source>
        <dbReference type="ARBA" id="ARBA00023170"/>
    </source>
</evidence>
<evidence type="ECO:0000256" key="9">
    <source>
        <dbReference type="ARBA" id="ARBA00022723"/>
    </source>
</evidence>
<dbReference type="GO" id="GO:0000118">
    <property type="term" value="C:histone deacetylase complex"/>
    <property type="evidence" value="ECO:0007669"/>
    <property type="project" value="TreeGrafter"/>
</dbReference>
<dbReference type="InterPro" id="IPR008271">
    <property type="entry name" value="Ser/Thr_kinase_AS"/>
</dbReference>
<dbReference type="InterPro" id="IPR001245">
    <property type="entry name" value="Ser-Thr/Tyr_kinase_cat_dom"/>
</dbReference>
<keyword evidence="20" id="KW-0325">Glycoprotein</keyword>
<feature type="binding site" evidence="25">
    <location>
        <position position="517"/>
    </location>
    <ligand>
        <name>ATP</name>
        <dbReference type="ChEBI" id="CHEBI:30616"/>
    </ligand>
</feature>
<evidence type="ECO:0000256" key="23">
    <source>
        <dbReference type="ARBA" id="ARBA00048679"/>
    </source>
</evidence>
<dbReference type="GO" id="GO:0004674">
    <property type="term" value="F:protein serine/threonine kinase activity"/>
    <property type="evidence" value="ECO:0007669"/>
    <property type="project" value="UniProtKB-KW"/>
</dbReference>
<keyword evidence="14 27" id="KW-1133">Transmembrane helix</keyword>
<dbReference type="SUPFAM" id="SSF51197">
    <property type="entry name" value="Clavaminate synthase-like"/>
    <property type="match status" value="1"/>
</dbReference>
<dbReference type="Gene3D" id="3.30.200.20">
    <property type="entry name" value="Phosphorylase Kinase, domain 1"/>
    <property type="match status" value="1"/>
</dbReference>
<evidence type="ECO:0000256" key="1">
    <source>
        <dbReference type="ARBA" id="ARBA00004123"/>
    </source>
</evidence>
<keyword evidence="24" id="KW-0863">Zinc-finger</keyword>
<dbReference type="GO" id="GO:0000785">
    <property type="term" value="C:chromatin"/>
    <property type="evidence" value="ECO:0007669"/>
    <property type="project" value="TreeGrafter"/>
</dbReference>
<evidence type="ECO:0000256" key="13">
    <source>
        <dbReference type="ARBA" id="ARBA00022840"/>
    </source>
</evidence>
<keyword evidence="15" id="KW-0805">Transcription regulation</keyword>
<feature type="compositionally biased region" description="Basic and acidic residues" evidence="26">
    <location>
        <begin position="843"/>
        <end position="853"/>
    </location>
</feature>
<evidence type="ECO:0000256" key="16">
    <source>
        <dbReference type="ARBA" id="ARBA00023136"/>
    </source>
</evidence>
<feature type="compositionally biased region" description="Low complexity" evidence="26">
    <location>
        <begin position="1009"/>
        <end position="1021"/>
    </location>
</feature>
<comment type="subcellular location">
    <subcellularLocation>
        <location evidence="2">Cell membrane</location>
        <topology evidence="2">Single-pass membrane protein</topology>
    </subcellularLocation>
    <subcellularLocation>
        <location evidence="1">Nucleus</location>
    </subcellularLocation>
</comment>
<organism evidence="32 33">
    <name type="scientific">Cynara cardunculus var. scolymus</name>
    <name type="common">Globe artichoke</name>
    <name type="synonym">Cynara scolymus</name>
    <dbReference type="NCBI Taxonomy" id="59895"/>
    <lineage>
        <taxon>Eukaryota</taxon>
        <taxon>Viridiplantae</taxon>
        <taxon>Streptophyta</taxon>
        <taxon>Embryophyta</taxon>
        <taxon>Tracheophyta</taxon>
        <taxon>Spermatophyta</taxon>
        <taxon>Magnoliopsida</taxon>
        <taxon>eudicotyledons</taxon>
        <taxon>Gunneridae</taxon>
        <taxon>Pentapetalae</taxon>
        <taxon>asterids</taxon>
        <taxon>campanulids</taxon>
        <taxon>Asterales</taxon>
        <taxon>Asteraceae</taxon>
        <taxon>Carduoideae</taxon>
        <taxon>Cardueae</taxon>
        <taxon>Carduinae</taxon>
        <taxon>Cynara</taxon>
    </lineage>
</organism>
<keyword evidence="5" id="KW-1003">Cell membrane</keyword>
<evidence type="ECO:0000256" key="20">
    <source>
        <dbReference type="ARBA" id="ARBA00023180"/>
    </source>
</evidence>
<dbReference type="InterPro" id="IPR000719">
    <property type="entry name" value="Prot_kinase_dom"/>
</dbReference>
<evidence type="ECO:0000256" key="17">
    <source>
        <dbReference type="ARBA" id="ARBA00023157"/>
    </source>
</evidence>
<comment type="catalytic activity">
    <reaction evidence="23">
        <text>L-seryl-[protein] + ATP = O-phospho-L-seryl-[protein] + ADP + H(+)</text>
        <dbReference type="Rhea" id="RHEA:17989"/>
        <dbReference type="Rhea" id="RHEA-COMP:9863"/>
        <dbReference type="Rhea" id="RHEA-COMP:11604"/>
        <dbReference type="ChEBI" id="CHEBI:15378"/>
        <dbReference type="ChEBI" id="CHEBI:29999"/>
        <dbReference type="ChEBI" id="CHEBI:30616"/>
        <dbReference type="ChEBI" id="CHEBI:83421"/>
        <dbReference type="ChEBI" id="CHEBI:456216"/>
        <dbReference type="EC" id="2.7.11.1"/>
    </reaction>
</comment>
<dbReference type="InterPro" id="IPR018392">
    <property type="entry name" value="LysM"/>
</dbReference>
<keyword evidence="33" id="KW-1185">Reference proteome</keyword>
<dbReference type="GO" id="GO:0009617">
    <property type="term" value="P:response to bacterium"/>
    <property type="evidence" value="ECO:0007669"/>
    <property type="project" value="UniProtKB-ARBA"/>
</dbReference>
<keyword evidence="6" id="KW-0723">Serine/threonine-protein kinase</keyword>
<dbReference type="FunFam" id="3.30.200.20:FF:000468">
    <property type="entry name" value="LysM receptor kinase 2"/>
    <property type="match status" value="1"/>
</dbReference>
<keyword evidence="17" id="KW-1015">Disulfide bond</keyword>
<keyword evidence="9" id="KW-0479">Metal-binding</keyword>
<accession>A0A103Y242</accession>
<evidence type="ECO:0000256" key="15">
    <source>
        <dbReference type="ARBA" id="ARBA00023015"/>
    </source>
</evidence>
<evidence type="ECO:0000256" key="18">
    <source>
        <dbReference type="ARBA" id="ARBA00023163"/>
    </source>
</evidence>
<evidence type="ECO:0000313" key="32">
    <source>
        <dbReference type="EMBL" id="KVI01106.1"/>
    </source>
</evidence>
<feature type="compositionally biased region" description="Basic and acidic residues" evidence="26">
    <location>
        <begin position="888"/>
        <end position="898"/>
    </location>
</feature>
<dbReference type="PROSITE" id="PS50011">
    <property type="entry name" value="PROTEIN_KINASE_DOM"/>
    <property type="match status" value="1"/>
</dbReference>
<feature type="domain" description="Protein kinase" evidence="28">
    <location>
        <begin position="489"/>
        <end position="770"/>
    </location>
</feature>
<feature type="region of interest" description="Disordered" evidence="26">
    <location>
        <begin position="912"/>
        <end position="967"/>
    </location>
</feature>
<evidence type="ECO:0000256" key="22">
    <source>
        <dbReference type="ARBA" id="ARBA00047899"/>
    </source>
</evidence>
<feature type="compositionally biased region" description="Acidic residues" evidence="26">
    <location>
        <begin position="915"/>
        <end position="967"/>
    </location>
</feature>
<sequence length="1822" mass="206148">MNNISKRKRHILELGFWVLFFNVKIESKCSKGCDLALASYYVAQGSNLTYISKIFAQSIPEILRHNPQISTGDSIETGARIDIPFSCLCMNGDFLGHTFKYQTQVGDTYAKVARDVFANLTNEYWVQRVNLFEPTQIPDFAYINVTVNCTCGNKHVSKNYGLFATYPLRPEEDLQSLAKESGVPPLLLERFNPSFDFSAGSGLVFVPTKVESSCKGECVALASYTVRSPSNLTYVSQLFSRTIPEIRSYNPNLTNPDVIHDGTRVNVPFSCSCNDRGFLSHRFLYNASSGDAYSRIAGIYYSNLTTVNMLRDFNTYDALRIPLGSQVNVMVNCSCGNNRVSKDYGLFITYPIQSGESLSTIANGTGVNEILLRDYNPGSNFSNGELVFIPGREGLSGGATAGIAVGAVAVALLLGICFYFGFYRRKRIAKGSLLDENGTEHLHGSGSNLGRTTESGPLISGAPQRVVGITVDKSVEFTLEELAKATDDFSLANKIGQGGFGAVYYAELRGEKAAIKKMDMQASKEFLAELKVLTHVHHLNLVRLIGYCVEESLFLVYEFIDNGNLSQHLRGSSGRQPVPWDTRVQIALDSARGLEYIHEHTVPMYIHRDIKSANILIDQNFRAKIFKTKYYDSIGCRFWADKTHRSRERFFTNPFSWHIWIHASRYGEVSPKVDVYAFGVVLFELISAKDAIVKASDSVTESKGLVGLFEEVLSASDPGEGLRKVVDPRLGADYPLDSVRKVAQLARACTHENPQLRPSMRSIVVALMTLSSSTEDWDLVKMEVLIQKENQVSRYTTTEMNVKQKVSASALRHGRKRKVQELMNSQKGHDQGASNEKLTSKKSKGDSNKKETSNGKQSARTSYWEENQEEEELMDCKQSKQNDVNSSPHDERISRRRRTVSDKNKLVENGFYYGEWEDEEEENEYINGDDEEESEYANEDDKEENEYASEDEVEEEDNNAGVGDEIEDENVFSASVERHKLNNVERNGSLKDRKVETDIEFIEEKKQMSFVKSNPSRSSSSNDTKMKRRPRGSGDCNSASSGGSTSTANNMKDKKNGKERLKCHQCKRNDRKIVVPCTECKETLYCVQCIKQWYPQFSEEDIAELCPFCRGNCNCNLCLHSNFKMSNIDLTDAEKLQHLHYLINSLLPFLTQIREEQLEEITVEALIQGVSESSITIGQTSCHNDERVYCNHCSTSIIDLHRSCPKCSYELCLSCCREIRKNDLLSQRKVDFGYFDRGFDYIHGGDLVQDSFHENNPTSRCDPVINWVAEDDGILFCAPKEMGGCGDCVLELKRILQKDWISTLEAKAEGILNKLRIDQPSILPNSFTTGGKTYLKAANREESDDNYLYWPASEDVLTGEELIRFRSHWSKGEPVIVRKVLEQTTGLSWEPMVMWRALCEHLDPNVSSKMSQVKAIDCLADCEVEISTRKFFKGYIEGRQYVNSWPEMLKLKDWPPSDKFEDLLPRHCDEFVSALPFPVYTDPRAGFLNLAVKLPPSVLKPDLGPKTYIAYGIAEELGRGDSVTKLHCDMSDAVNVLTHTAEVSRSDNQKLAIRELKRRHRAQDESERSGIFSRCADELCVKKDECTSSNEGEESDHVVSTTKEAFKRNQPSGVSVDKHTACSLRDFSPQEYAEETGSALWDIFRRADVPKLQEYLRKHSKEFRHTYCCPVDQVYHPIHDQTFYLTLEHKRRLKEEYGIEPWTFEQRLGEAVFIPAGCPHQVRNLKSCTKVAVDFVSPENIKECIRLTEEFRKLPINHRAREDKLEIKKMILHAMHQAVTDYEELNDCPDNVGILQNFPFSGLYAVCGVITLKRRGVRFGRE</sequence>
<dbReference type="InterPro" id="IPR011009">
    <property type="entry name" value="Kinase-like_dom_sf"/>
</dbReference>
<dbReference type="GO" id="GO:0005886">
    <property type="term" value="C:plasma membrane"/>
    <property type="evidence" value="ECO:0007669"/>
    <property type="project" value="UniProtKB-SubCell"/>
</dbReference>
<dbReference type="SMART" id="SM00257">
    <property type="entry name" value="LysM"/>
    <property type="match status" value="3"/>
</dbReference>
<feature type="compositionally biased region" description="Polar residues" evidence="26">
    <location>
        <begin position="854"/>
        <end position="865"/>
    </location>
</feature>
<dbReference type="InterPro" id="IPR057097">
    <property type="entry name" value="LysM_RLK3/10"/>
</dbReference>
<comment type="similarity">
    <text evidence="3">Belongs to the JARID1 histone demethylase family.</text>
</comment>
<evidence type="ECO:0000256" key="26">
    <source>
        <dbReference type="SAM" id="MobiDB-lite"/>
    </source>
</evidence>
<evidence type="ECO:0000256" key="3">
    <source>
        <dbReference type="ARBA" id="ARBA00006801"/>
    </source>
</evidence>
<dbReference type="GO" id="GO:0031490">
    <property type="term" value="F:chromatin DNA binding"/>
    <property type="evidence" value="ECO:0007669"/>
    <property type="project" value="TreeGrafter"/>
</dbReference>
<feature type="domain" description="LysM" evidence="31">
    <location>
        <begin position="222"/>
        <end position="267"/>
    </location>
</feature>
<dbReference type="PROSITE" id="PS51184">
    <property type="entry name" value="JMJC"/>
    <property type="match status" value="1"/>
</dbReference>
<dbReference type="Gramene" id="KVI01106">
    <property type="protein sequence ID" value="KVI01106"/>
    <property type="gene ID" value="Ccrd_020637"/>
</dbReference>
<comment type="catalytic activity">
    <reaction evidence="22">
        <text>L-threonyl-[protein] + ATP = O-phospho-L-threonyl-[protein] + ADP + H(+)</text>
        <dbReference type="Rhea" id="RHEA:46608"/>
        <dbReference type="Rhea" id="RHEA-COMP:11060"/>
        <dbReference type="Rhea" id="RHEA-COMP:11605"/>
        <dbReference type="ChEBI" id="CHEBI:15378"/>
        <dbReference type="ChEBI" id="CHEBI:30013"/>
        <dbReference type="ChEBI" id="CHEBI:30616"/>
        <dbReference type="ChEBI" id="CHEBI:61977"/>
        <dbReference type="ChEBI" id="CHEBI:456216"/>
        <dbReference type="EC" id="2.7.11.1"/>
    </reaction>
</comment>
<evidence type="ECO:0000259" key="29">
    <source>
        <dbReference type="PROSITE" id="PS50089"/>
    </source>
</evidence>
<dbReference type="InterPro" id="IPR001841">
    <property type="entry name" value="Znf_RING"/>
</dbReference>
<dbReference type="EC" id="2.7.11.1" evidence="4"/>
<dbReference type="PROSITE" id="PS51782">
    <property type="entry name" value="LYSM"/>
    <property type="match status" value="1"/>
</dbReference>
<dbReference type="InterPro" id="IPR017441">
    <property type="entry name" value="Protein_kinase_ATP_BS"/>
</dbReference>
<dbReference type="InterPro" id="IPR018866">
    <property type="entry name" value="Znf-4CXXC_R1"/>
</dbReference>
<keyword evidence="16 27" id="KW-0472">Membrane</keyword>
<gene>
    <name evidence="32" type="ORF">Ccrd_020637</name>
</gene>
<reference evidence="32 33" key="1">
    <citation type="journal article" date="2016" name="Sci. Rep.">
        <title>The genome sequence of the outbreeding globe artichoke constructed de novo incorporating a phase-aware low-pass sequencing strategy of F1 progeny.</title>
        <authorList>
            <person name="Scaglione D."/>
            <person name="Reyes-Chin-Wo S."/>
            <person name="Acquadro A."/>
            <person name="Froenicke L."/>
            <person name="Portis E."/>
            <person name="Beitel C."/>
            <person name="Tirone M."/>
            <person name="Mauro R."/>
            <person name="Lo Monaco A."/>
            <person name="Mauromicale G."/>
            <person name="Faccioli P."/>
            <person name="Cattivelli L."/>
            <person name="Rieseberg L."/>
            <person name="Michelmore R."/>
            <person name="Lanteri S."/>
        </authorList>
    </citation>
    <scope>NUCLEOTIDE SEQUENCE [LARGE SCALE GENOMIC DNA]</scope>
    <source>
        <strain evidence="32">2C</strain>
    </source>
</reference>
<proteinExistence type="inferred from homology"/>
<keyword evidence="10" id="KW-0732">Signal</keyword>
<keyword evidence="21" id="KW-0539">Nucleus</keyword>
<feature type="transmembrane region" description="Helical" evidence="27">
    <location>
        <begin position="401"/>
        <end position="422"/>
    </location>
</feature>
<dbReference type="SMART" id="SM00558">
    <property type="entry name" value="JmjC"/>
    <property type="match status" value="1"/>
</dbReference>
<dbReference type="PROSITE" id="PS00108">
    <property type="entry name" value="PROTEIN_KINASE_ST"/>
    <property type="match status" value="1"/>
</dbReference>
<evidence type="ECO:0000259" key="30">
    <source>
        <dbReference type="PROSITE" id="PS51184"/>
    </source>
</evidence>
<keyword evidence="19" id="KW-0675">Receptor</keyword>
<keyword evidence="7" id="KW-0808">Transferase</keyword>
<keyword evidence="18" id="KW-0804">Transcription</keyword>
<evidence type="ECO:0000256" key="25">
    <source>
        <dbReference type="PROSITE-ProRule" id="PRU10141"/>
    </source>
</evidence>
<dbReference type="Pfam" id="PF02373">
    <property type="entry name" value="JmjC"/>
    <property type="match status" value="1"/>
</dbReference>
<dbReference type="InterPro" id="IPR045109">
    <property type="entry name" value="LSDs-like"/>
</dbReference>
<dbReference type="PANTHER" id="PTHR12549">
    <property type="entry name" value="JMJC DOMAIN-CONTAINING HISTONE DEMETHYLATION PROTEIN"/>
    <property type="match status" value="1"/>
</dbReference>
<keyword evidence="13 25" id="KW-0067">ATP-binding</keyword>
<dbReference type="Pfam" id="PF23577">
    <property type="entry name" value="LysM_RLK"/>
    <property type="match status" value="2"/>
</dbReference>
<dbReference type="SMART" id="SM00220">
    <property type="entry name" value="S_TKc"/>
    <property type="match status" value="1"/>
</dbReference>
<dbReference type="CDD" id="cd02208">
    <property type="entry name" value="cupin_RmlC-like"/>
    <property type="match status" value="1"/>
</dbReference>
<evidence type="ECO:0000256" key="11">
    <source>
        <dbReference type="ARBA" id="ARBA00022741"/>
    </source>
</evidence>
<dbReference type="GO" id="GO:0008270">
    <property type="term" value="F:zinc ion binding"/>
    <property type="evidence" value="ECO:0007669"/>
    <property type="project" value="UniProtKB-KW"/>
</dbReference>